<dbReference type="Proteomes" id="UP000011518">
    <property type="component" value="Unassembled WGS sequence"/>
</dbReference>
<keyword evidence="1" id="KW-0812">Transmembrane</keyword>
<dbReference type="EMBL" id="KB320866">
    <property type="protein sequence ID" value="ELW61648.1"/>
    <property type="molecule type" value="Genomic_DNA"/>
</dbReference>
<feature type="transmembrane region" description="Helical" evidence="1">
    <location>
        <begin position="12"/>
        <end position="41"/>
    </location>
</feature>
<reference evidence="3" key="1">
    <citation type="submission" date="2012-07" db="EMBL/GenBank/DDBJ databases">
        <title>Genome of the Chinese tree shrew, a rising model animal genetically related to primates.</title>
        <authorList>
            <person name="Zhang G."/>
            <person name="Fan Y."/>
            <person name="Yao Y."/>
            <person name="Huang Z."/>
        </authorList>
    </citation>
    <scope>NUCLEOTIDE SEQUENCE [LARGE SCALE GENOMIC DNA]</scope>
</reference>
<sequence length="113" mass="12481">MGFSQVHIGAVHFLLVSVVIALTLVIDLIIASGVIVFDGIIKVFNEMKVPKSPAPKEGKEILVGDVRQTVKDLYTTFVKMMPDKDFCYALYDTTCENKENKKGDLVGVHLLDP</sequence>
<gene>
    <name evidence="2" type="ORF">TREES_T100020722</name>
</gene>
<protein>
    <submittedName>
        <fullName evidence="2">Cofilin-1</fullName>
    </submittedName>
</protein>
<keyword evidence="1" id="KW-1133">Transmembrane helix</keyword>
<dbReference type="SUPFAM" id="SSF55753">
    <property type="entry name" value="Actin depolymerizing proteins"/>
    <property type="match status" value="1"/>
</dbReference>
<dbReference type="InParanoid" id="L9KG69"/>
<name>L9KG69_TUPCH</name>
<keyword evidence="3" id="KW-1185">Reference proteome</keyword>
<dbReference type="Gene3D" id="3.40.20.10">
    <property type="entry name" value="Severin"/>
    <property type="match status" value="1"/>
</dbReference>
<evidence type="ECO:0000256" key="1">
    <source>
        <dbReference type="SAM" id="Phobius"/>
    </source>
</evidence>
<dbReference type="InterPro" id="IPR029006">
    <property type="entry name" value="ADF-H/Gelsolin-like_dom_sf"/>
</dbReference>
<organism evidence="2 3">
    <name type="scientific">Tupaia chinensis</name>
    <name type="common">Chinese tree shrew</name>
    <name type="synonym">Tupaia belangeri chinensis</name>
    <dbReference type="NCBI Taxonomy" id="246437"/>
    <lineage>
        <taxon>Eukaryota</taxon>
        <taxon>Metazoa</taxon>
        <taxon>Chordata</taxon>
        <taxon>Craniata</taxon>
        <taxon>Vertebrata</taxon>
        <taxon>Euteleostomi</taxon>
        <taxon>Mammalia</taxon>
        <taxon>Eutheria</taxon>
        <taxon>Euarchontoglires</taxon>
        <taxon>Scandentia</taxon>
        <taxon>Tupaiidae</taxon>
        <taxon>Tupaia</taxon>
    </lineage>
</organism>
<accession>L9KG69</accession>
<keyword evidence="1" id="KW-0472">Membrane</keyword>
<dbReference type="STRING" id="246437.L9KG69"/>
<dbReference type="AlphaFoldDB" id="L9KG69"/>
<evidence type="ECO:0000313" key="2">
    <source>
        <dbReference type="EMBL" id="ELW61648.1"/>
    </source>
</evidence>
<reference evidence="3" key="2">
    <citation type="journal article" date="2013" name="Nat. Commun.">
        <title>Genome of the Chinese tree shrew.</title>
        <authorList>
            <person name="Fan Y."/>
            <person name="Huang Z.Y."/>
            <person name="Cao C.C."/>
            <person name="Chen C.S."/>
            <person name="Chen Y.X."/>
            <person name="Fan D.D."/>
            <person name="He J."/>
            <person name="Hou H.L."/>
            <person name="Hu L."/>
            <person name="Hu X.T."/>
            <person name="Jiang X.T."/>
            <person name="Lai R."/>
            <person name="Lang Y.S."/>
            <person name="Liang B."/>
            <person name="Liao S.G."/>
            <person name="Mu D."/>
            <person name="Ma Y.Y."/>
            <person name="Niu Y.Y."/>
            <person name="Sun X.Q."/>
            <person name="Xia J.Q."/>
            <person name="Xiao J."/>
            <person name="Xiong Z.Q."/>
            <person name="Xu L."/>
            <person name="Yang L."/>
            <person name="Zhang Y."/>
            <person name="Zhao W."/>
            <person name="Zhao X.D."/>
            <person name="Zheng Y.T."/>
            <person name="Zhou J.M."/>
            <person name="Zhu Y.B."/>
            <person name="Zhang G.J."/>
            <person name="Wang J."/>
            <person name="Yao Y.G."/>
        </authorList>
    </citation>
    <scope>NUCLEOTIDE SEQUENCE [LARGE SCALE GENOMIC DNA]</scope>
</reference>
<proteinExistence type="predicted"/>
<evidence type="ECO:0000313" key="3">
    <source>
        <dbReference type="Proteomes" id="UP000011518"/>
    </source>
</evidence>